<reference evidence="1 2" key="1">
    <citation type="journal article" date="2015" name="Genome Announc.">
        <title>Expanding the biotechnology potential of lactobacilli through comparative genomics of 213 strains and associated genera.</title>
        <authorList>
            <person name="Sun Z."/>
            <person name="Harris H.M."/>
            <person name="McCann A."/>
            <person name="Guo C."/>
            <person name="Argimon S."/>
            <person name="Zhang W."/>
            <person name="Yang X."/>
            <person name="Jeffery I.B."/>
            <person name="Cooney J.C."/>
            <person name="Kagawa T.F."/>
            <person name="Liu W."/>
            <person name="Song Y."/>
            <person name="Salvetti E."/>
            <person name="Wrobel A."/>
            <person name="Rasinkangas P."/>
            <person name="Parkhill J."/>
            <person name="Rea M.C."/>
            <person name="O'Sullivan O."/>
            <person name="Ritari J."/>
            <person name="Douillard F.P."/>
            <person name="Paul Ross R."/>
            <person name="Yang R."/>
            <person name="Briner A.E."/>
            <person name="Felis G.E."/>
            <person name="de Vos W.M."/>
            <person name="Barrangou R."/>
            <person name="Klaenhammer T.R."/>
            <person name="Caufield P.W."/>
            <person name="Cui Y."/>
            <person name="Zhang H."/>
            <person name="O'Toole P.W."/>
        </authorList>
    </citation>
    <scope>NUCLEOTIDE SEQUENCE [LARGE SCALE GENOMIC DNA]</scope>
    <source>
        <strain evidence="1 2">DSM 22697</strain>
    </source>
</reference>
<protein>
    <submittedName>
        <fullName evidence="1">Uncharacterized protein</fullName>
    </submittedName>
</protein>
<dbReference type="EMBL" id="AYZJ01000060">
    <property type="protein sequence ID" value="KRN21221.1"/>
    <property type="molecule type" value="Genomic_DNA"/>
</dbReference>
<dbReference type="Proteomes" id="UP000050865">
    <property type="component" value="Unassembled WGS sequence"/>
</dbReference>
<comment type="caution">
    <text evidence="1">The sequence shown here is derived from an EMBL/GenBank/DDBJ whole genome shotgun (WGS) entry which is preliminary data.</text>
</comment>
<sequence length="347" mass="37969">MLHLNCKLGQLNYDEYLNFSPDGKGFADLNKYKNIIDLSGFPKDALQAGTIKGKLNGIPHGENKRVVVVNKTVLNKAGIDSYPTTWTGWQKAAKKLPADHYPMEFSSFLDIICYITQKTGKSFLDANGHINYSEAQIKDGFDWYKKMVNTGATPSRKWVLDTVGSDSVAATKEFLNGEITGVFDWTALMSSYATNLKPTGMKLDVPPFPLAKGAKTAGVLQKPTMLFSISKHSQHPKEAAKLLNFILNDPAGVKAMGTSRGMPVNTKAQKILEKSNAVDDITKQSVDYMAKTKGVTESRYLELSQVNDAYAQVTDSFGVGNINSTQAAKQVISKVNAAVKQVKSKIN</sequence>
<dbReference type="Gene3D" id="3.40.190.10">
    <property type="entry name" value="Periplasmic binding protein-like II"/>
    <property type="match status" value="2"/>
</dbReference>
<dbReference type="STRING" id="1423730.FC75_GL002405"/>
<name>A0A0R2F4J0_9LACO</name>
<dbReference type="SUPFAM" id="SSF53850">
    <property type="entry name" value="Periplasmic binding protein-like II"/>
    <property type="match status" value="1"/>
</dbReference>
<accession>A0A0R2F4J0</accession>
<dbReference type="PANTHER" id="PTHR43649">
    <property type="entry name" value="ARABINOSE-BINDING PROTEIN-RELATED"/>
    <property type="match status" value="1"/>
</dbReference>
<dbReference type="InterPro" id="IPR006059">
    <property type="entry name" value="SBP"/>
</dbReference>
<dbReference type="PATRIC" id="fig|1423730.4.peg.2501"/>
<organism evidence="1 2">
    <name type="scientific">Lacticaseibacillus camelliae DSM 22697 = JCM 13995</name>
    <dbReference type="NCBI Taxonomy" id="1423730"/>
    <lineage>
        <taxon>Bacteria</taxon>
        <taxon>Bacillati</taxon>
        <taxon>Bacillota</taxon>
        <taxon>Bacilli</taxon>
        <taxon>Lactobacillales</taxon>
        <taxon>Lactobacillaceae</taxon>
        <taxon>Lacticaseibacillus</taxon>
    </lineage>
</organism>
<proteinExistence type="predicted"/>
<dbReference type="AlphaFoldDB" id="A0A0R2F4J0"/>
<dbReference type="Pfam" id="PF01547">
    <property type="entry name" value="SBP_bac_1"/>
    <property type="match status" value="1"/>
</dbReference>
<dbReference type="InterPro" id="IPR050490">
    <property type="entry name" value="Bact_solute-bd_prot1"/>
</dbReference>
<gene>
    <name evidence="1" type="ORF">FC75_GL002405</name>
</gene>
<evidence type="ECO:0000313" key="2">
    <source>
        <dbReference type="Proteomes" id="UP000050865"/>
    </source>
</evidence>
<evidence type="ECO:0000313" key="1">
    <source>
        <dbReference type="EMBL" id="KRN21221.1"/>
    </source>
</evidence>
<dbReference type="PANTHER" id="PTHR43649:SF11">
    <property type="entry name" value="ABC TRANSPORTER SUBSTRATE-BINDING PROTEIN YESO-RELATED"/>
    <property type="match status" value="1"/>
</dbReference>
<keyword evidence="2" id="KW-1185">Reference proteome</keyword>